<feature type="transmembrane region" description="Helical" evidence="1">
    <location>
        <begin position="49"/>
        <end position="74"/>
    </location>
</feature>
<reference evidence="2 3" key="1">
    <citation type="journal article" date="2016" name="Nat. Commun.">
        <title>Thousands of microbial genomes shed light on interconnected biogeochemical processes in an aquifer system.</title>
        <authorList>
            <person name="Anantharaman K."/>
            <person name="Brown C.T."/>
            <person name="Hug L.A."/>
            <person name="Sharon I."/>
            <person name="Castelle C.J."/>
            <person name="Probst A.J."/>
            <person name="Thomas B.C."/>
            <person name="Singh A."/>
            <person name="Wilkins M.J."/>
            <person name="Karaoz U."/>
            <person name="Brodie E.L."/>
            <person name="Williams K.H."/>
            <person name="Hubbard S.S."/>
            <person name="Banfield J.F."/>
        </authorList>
    </citation>
    <scope>NUCLEOTIDE SEQUENCE [LARGE SCALE GENOMIC DNA]</scope>
</reference>
<protein>
    <recommendedName>
        <fullName evidence="4">DUF1648 domain-containing protein</fullName>
    </recommendedName>
</protein>
<keyword evidence="1" id="KW-1133">Transmembrane helix</keyword>
<evidence type="ECO:0008006" key="4">
    <source>
        <dbReference type="Google" id="ProtNLM"/>
    </source>
</evidence>
<proteinExistence type="predicted"/>
<sequence length="107" mass="12312">MKKISLFSIFQFILVIVTIIIALLKFPILPPQIPLFYSMSTGRERVVDSYMILIIPIVAIIFLFFNKFVLVRLCSDNELVLSMLRYINTAIVILTSLICLKILFLVT</sequence>
<keyword evidence="1" id="KW-0812">Transmembrane</keyword>
<evidence type="ECO:0000313" key="3">
    <source>
        <dbReference type="Proteomes" id="UP000178372"/>
    </source>
</evidence>
<dbReference type="EMBL" id="MFZF01000016">
    <property type="protein sequence ID" value="OGK16493.1"/>
    <property type="molecule type" value="Genomic_DNA"/>
</dbReference>
<dbReference type="Proteomes" id="UP000178372">
    <property type="component" value="Unassembled WGS sequence"/>
</dbReference>
<feature type="transmembrane region" description="Helical" evidence="1">
    <location>
        <begin position="86"/>
        <end position="106"/>
    </location>
</feature>
<accession>A0A1F7GC83</accession>
<gene>
    <name evidence="2" type="ORF">A2690_04045</name>
</gene>
<keyword evidence="1" id="KW-0472">Membrane</keyword>
<evidence type="ECO:0000313" key="2">
    <source>
        <dbReference type="EMBL" id="OGK16493.1"/>
    </source>
</evidence>
<dbReference type="AlphaFoldDB" id="A0A1F7GC83"/>
<feature type="transmembrane region" description="Helical" evidence="1">
    <location>
        <begin position="7"/>
        <end position="29"/>
    </location>
</feature>
<evidence type="ECO:0000256" key="1">
    <source>
        <dbReference type="SAM" id="Phobius"/>
    </source>
</evidence>
<organism evidence="2 3">
    <name type="scientific">Candidatus Roizmanbacteria bacterium RIFCSPHIGHO2_01_FULL_39_12b</name>
    <dbReference type="NCBI Taxonomy" id="1802030"/>
    <lineage>
        <taxon>Bacteria</taxon>
        <taxon>Candidatus Roizmaniibacteriota</taxon>
    </lineage>
</organism>
<comment type="caution">
    <text evidence="2">The sequence shown here is derived from an EMBL/GenBank/DDBJ whole genome shotgun (WGS) entry which is preliminary data.</text>
</comment>
<name>A0A1F7GC83_9BACT</name>